<evidence type="ECO:0000313" key="2">
    <source>
        <dbReference type="EMBL" id="KAL0955771.1"/>
    </source>
</evidence>
<dbReference type="EMBL" id="JASNQZ010000006">
    <property type="protein sequence ID" value="KAL0955771.1"/>
    <property type="molecule type" value="Genomic_DNA"/>
</dbReference>
<dbReference type="Proteomes" id="UP001556367">
    <property type="component" value="Unassembled WGS sequence"/>
</dbReference>
<reference evidence="3" key="1">
    <citation type="submission" date="2024-06" db="EMBL/GenBank/DDBJ databases">
        <title>Multi-omics analyses provide insights into the biosynthesis of the anticancer antibiotic pleurotin in Hohenbuehelia grisea.</title>
        <authorList>
            <person name="Weaver J.A."/>
            <person name="Alberti F."/>
        </authorList>
    </citation>
    <scope>NUCLEOTIDE SEQUENCE [LARGE SCALE GENOMIC DNA]</scope>
    <source>
        <strain evidence="3">T-177</strain>
    </source>
</reference>
<accession>A0ABR3JJ71</accession>
<feature type="region of interest" description="Disordered" evidence="1">
    <location>
        <begin position="230"/>
        <end position="272"/>
    </location>
</feature>
<evidence type="ECO:0000313" key="3">
    <source>
        <dbReference type="Proteomes" id="UP001556367"/>
    </source>
</evidence>
<evidence type="ECO:0000256" key="1">
    <source>
        <dbReference type="SAM" id="MobiDB-lite"/>
    </source>
</evidence>
<comment type="caution">
    <text evidence="2">The sequence shown here is derived from an EMBL/GenBank/DDBJ whole genome shotgun (WGS) entry which is preliminary data.</text>
</comment>
<keyword evidence="3" id="KW-1185">Reference proteome</keyword>
<sequence length="272" mass="30106">MSPFRHTKKQLNSRLYIDKILRASSRYANWEPGSRIEPGDYGEVDEHTGEFIKHGNIFKLSSTKAFATEELKVQTGASNTQEFVSLQTVTKHLDIEADAEISGVASVAFKKQYHFMRERGAVLVMHHARPITLEGNINAIPRQDLRGMRLITEVIECTNCFMFLSNTKGGSISLRLNLTGPAVPGVTTGGGTSIGWHHIGVAGSVKEGSGFNPDFTPLYRAKEFKKLERLRGDDDGDTATEGWVTSGPPWKILDSEGEEEQSDSDFDDEDVD</sequence>
<proteinExistence type="predicted"/>
<protein>
    <submittedName>
        <fullName evidence="2">Uncharacterized protein</fullName>
    </submittedName>
</protein>
<gene>
    <name evidence="2" type="ORF">HGRIS_001986</name>
</gene>
<name>A0ABR3JJ71_9AGAR</name>
<feature type="compositionally biased region" description="Acidic residues" evidence="1">
    <location>
        <begin position="255"/>
        <end position="272"/>
    </location>
</feature>
<organism evidence="2 3">
    <name type="scientific">Hohenbuehelia grisea</name>
    <dbReference type="NCBI Taxonomy" id="104357"/>
    <lineage>
        <taxon>Eukaryota</taxon>
        <taxon>Fungi</taxon>
        <taxon>Dikarya</taxon>
        <taxon>Basidiomycota</taxon>
        <taxon>Agaricomycotina</taxon>
        <taxon>Agaricomycetes</taxon>
        <taxon>Agaricomycetidae</taxon>
        <taxon>Agaricales</taxon>
        <taxon>Pleurotineae</taxon>
        <taxon>Pleurotaceae</taxon>
        <taxon>Hohenbuehelia</taxon>
    </lineage>
</organism>